<accession>A0A2P8EUS3</accession>
<comment type="caution">
    <text evidence="7">The sequence shown here is derived from an EMBL/GenBank/DDBJ whole genome shotgun (WGS) entry which is preliminary data.</text>
</comment>
<keyword evidence="8" id="KW-1185">Reference proteome</keyword>
<keyword evidence="3 5" id="KW-0663">Pyridoxal phosphate</keyword>
<evidence type="ECO:0000259" key="6">
    <source>
        <dbReference type="Pfam" id="PF00291"/>
    </source>
</evidence>
<dbReference type="EMBL" id="PYGI01000013">
    <property type="protein sequence ID" value="PSL13223.1"/>
    <property type="molecule type" value="Genomic_DNA"/>
</dbReference>
<feature type="modified residue" description="N6-(pyridoxal phosphate)lysine" evidence="5">
    <location>
        <position position="45"/>
    </location>
</feature>
<dbReference type="InterPro" id="IPR036052">
    <property type="entry name" value="TrpB-like_PALP_sf"/>
</dbReference>
<gene>
    <name evidence="7" type="ORF">CLV44_11361</name>
</gene>
<evidence type="ECO:0000256" key="3">
    <source>
        <dbReference type="ARBA" id="ARBA00022898"/>
    </source>
</evidence>
<feature type="active site" description="Nucleophile" evidence="4">
    <location>
        <position position="71"/>
    </location>
</feature>
<sequence>MNIPLPYQSSAIRLQTIASRLVADHDVHLSVLRLDNIHAEISGNKWFKLLPVLQAARESGQSLLSFGGAWSNHVHALAYAGHCLGIKTIGVIRGEPEYADNAMLSDAQRWGMRLHFVSRSEYRQRHEMKYHDQLRQQHGPVQVIPEGGATLEAVHSVQSIWQLPALAGEACDYLVTAVGTGSTLAGLVAGRPEHAHVLGVPVLKYDQRLIQDVRTWLQLQGVDPEAGWSLLPDAHQGGYARLGAELARTLRVLEAGFDLPLDPVYTGKAMMALMRAVLQGNIPSGSRVVFLHTGGLQGRRGMTQRLSVLAPDFTGPLAL</sequence>
<dbReference type="PANTHER" id="PTHR43780">
    <property type="entry name" value="1-AMINOCYCLOPROPANE-1-CARBOXYLATE DEAMINASE-RELATED"/>
    <property type="match status" value="1"/>
</dbReference>
<dbReference type="SUPFAM" id="SSF53686">
    <property type="entry name" value="Tryptophan synthase beta subunit-like PLP-dependent enzymes"/>
    <property type="match status" value="1"/>
</dbReference>
<evidence type="ECO:0000256" key="5">
    <source>
        <dbReference type="PIRSR" id="PIRSR006278-2"/>
    </source>
</evidence>
<protein>
    <submittedName>
        <fullName evidence="7">1-aminocyclopropane-1-carboxylate deaminase</fullName>
    </submittedName>
</protein>
<dbReference type="PANTHER" id="PTHR43780:SF2">
    <property type="entry name" value="1-AMINOCYCLOPROPANE-1-CARBOXYLATE DEAMINASE-RELATED"/>
    <property type="match status" value="1"/>
</dbReference>
<reference evidence="7 8" key="1">
    <citation type="submission" date="2018-03" db="EMBL/GenBank/DDBJ databases">
        <title>Genomic Encyclopedia of Archaeal and Bacterial Type Strains, Phase II (KMG-II): from individual species to whole genera.</title>
        <authorList>
            <person name="Goeker M."/>
        </authorList>
    </citation>
    <scope>NUCLEOTIDE SEQUENCE [LARGE SCALE GENOMIC DNA]</scope>
    <source>
        <strain evidence="7 8">DSM 17586</strain>
    </source>
</reference>
<dbReference type="GO" id="GO:0019148">
    <property type="term" value="F:D-cysteine desulfhydrase activity"/>
    <property type="evidence" value="ECO:0007669"/>
    <property type="project" value="TreeGrafter"/>
</dbReference>
<dbReference type="Proteomes" id="UP000242133">
    <property type="component" value="Unassembled WGS sequence"/>
</dbReference>
<evidence type="ECO:0000256" key="2">
    <source>
        <dbReference type="ARBA" id="ARBA00008639"/>
    </source>
</evidence>
<proteinExistence type="inferred from homology"/>
<feature type="domain" description="Tryptophan synthase beta chain-like PALP" evidence="6">
    <location>
        <begin position="23"/>
        <end position="294"/>
    </location>
</feature>
<dbReference type="InterPro" id="IPR001926">
    <property type="entry name" value="TrpB-like_PALP"/>
</dbReference>
<evidence type="ECO:0000313" key="8">
    <source>
        <dbReference type="Proteomes" id="UP000242133"/>
    </source>
</evidence>
<dbReference type="InterPro" id="IPR027278">
    <property type="entry name" value="ACCD_DCysDesulf"/>
</dbReference>
<organism evidence="7 8">
    <name type="scientific">Marinobacterium halophilum</name>
    <dbReference type="NCBI Taxonomy" id="267374"/>
    <lineage>
        <taxon>Bacteria</taxon>
        <taxon>Pseudomonadati</taxon>
        <taxon>Pseudomonadota</taxon>
        <taxon>Gammaproteobacteria</taxon>
        <taxon>Oceanospirillales</taxon>
        <taxon>Oceanospirillaceae</taxon>
        <taxon>Marinobacterium</taxon>
    </lineage>
</organism>
<evidence type="ECO:0000256" key="4">
    <source>
        <dbReference type="PIRSR" id="PIRSR006278-1"/>
    </source>
</evidence>
<comment type="similarity">
    <text evidence="2">Belongs to the ACC deaminase/D-cysteine desulfhydrase family.</text>
</comment>
<dbReference type="Pfam" id="PF00291">
    <property type="entry name" value="PALP"/>
    <property type="match status" value="1"/>
</dbReference>
<evidence type="ECO:0000313" key="7">
    <source>
        <dbReference type="EMBL" id="PSL13223.1"/>
    </source>
</evidence>
<name>A0A2P8EUS3_9GAMM</name>
<comment type="cofactor">
    <cofactor evidence="1">
        <name>pyridoxal 5'-phosphate</name>
        <dbReference type="ChEBI" id="CHEBI:597326"/>
    </cofactor>
</comment>
<evidence type="ECO:0000256" key="1">
    <source>
        <dbReference type="ARBA" id="ARBA00001933"/>
    </source>
</evidence>
<dbReference type="OrthoDB" id="9801249at2"/>
<dbReference type="RefSeq" id="WP_106592008.1">
    <property type="nucleotide sequence ID" value="NZ_PYGI01000013.1"/>
</dbReference>
<dbReference type="Gene3D" id="3.40.50.1100">
    <property type="match status" value="2"/>
</dbReference>
<dbReference type="AlphaFoldDB" id="A0A2P8EUS3"/>
<dbReference type="PIRSF" id="PIRSF006278">
    <property type="entry name" value="ACCD_DCysDesulf"/>
    <property type="match status" value="1"/>
</dbReference>